<accession>A0ACB8X4G1</accession>
<evidence type="ECO:0000313" key="2">
    <source>
        <dbReference type="Proteomes" id="UP000831701"/>
    </source>
</evidence>
<keyword evidence="2" id="KW-1185">Reference proteome</keyword>
<gene>
    <name evidence="1" type="ORF">L3Q82_021480</name>
</gene>
<organism evidence="1 2">
    <name type="scientific">Scortum barcoo</name>
    <name type="common">barcoo grunter</name>
    <dbReference type="NCBI Taxonomy" id="214431"/>
    <lineage>
        <taxon>Eukaryota</taxon>
        <taxon>Metazoa</taxon>
        <taxon>Chordata</taxon>
        <taxon>Craniata</taxon>
        <taxon>Vertebrata</taxon>
        <taxon>Euteleostomi</taxon>
        <taxon>Actinopterygii</taxon>
        <taxon>Neopterygii</taxon>
        <taxon>Teleostei</taxon>
        <taxon>Neoteleostei</taxon>
        <taxon>Acanthomorphata</taxon>
        <taxon>Eupercaria</taxon>
        <taxon>Centrarchiformes</taxon>
        <taxon>Terapontoidei</taxon>
        <taxon>Terapontidae</taxon>
        <taxon>Scortum</taxon>
    </lineage>
</organism>
<name>A0ACB8X4G1_9TELE</name>
<proteinExistence type="predicted"/>
<sequence length="672" mass="75203">TVIVEVQQWGVVGGQQVMHQVLLNGAPLTDTSKVDSILQTLLCLLLQVTTQSSVLCECILEGSQLHWSDRVFYDGTLYLTLEHNDTWTAHVPQATALKVLWDQEGTCRRTDRIHLQEGCVKLMRELRFSEEQPVPHTSFPWILIPIMAALTFTVVLLISILSAKKQGESTEGLPSYYWLIMGQVAQPLIMAALSEAPWRCPWLSHTLPQGYDRNDFRGKPLPNLVARTRELKWRSLGKNKKQTPSKMGGDRFIPVRNSKQMDVASFLLTKENEPADTSNTAGTSENQKAWSMSLNGYNIEDAKILHLGGKPLNAPEGYQNNLKVLYSQVTTPASVKKTRYISSTPDRILDAPELRNDFYLNLLDWSSRNVLAVALHNSVYLWDASQGDIILLMKLEREEDYICSLSWTKEGSYLAIGTSDCKVQLWDVDNQKRLRSMSSHTARVGSLSWNDHILSSGSRSGHIHHHDVRVAEHHICTLSGHSQEVCGLQWSPDGRYLASGGNDNLVCVWPRVQEGNASQAVRCWSEHQGAVKALAWCPWQPNILASGGGTSDRHIRIWNVNSGSCISSLDTQSQISSLVFAPNYKELVSAHGYAHNNVVIWKYPSLTRVAELNGHEDRVLSLTLSPDCSTVATVAGDETIRLWKSFEVDPIKKKAKERLVKSTSSVIHQSIR</sequence>
<dbReference type="EMBL" id="CM041533">
    <property type="protein sequence ID" value="KAI3374942.1"/>
    <property type="molecule type" value="Genomic_DNA"/>
</dbReference>
<feature type="non-terminal residue" evidence="1">
    <location>
        <position position="1"/>
    </location>
</feature>
<protein>
    <submittedName>
        <fullName evidence="1">Uncharacterized protein</fullName>
    </submittedName>
</protein>
<evidence type="ECO:0000313" key="1">
    <source>
        <dbReference type="EMBL" id="KAI3374942.1"/>
    </source>
</evidence>
<reference evidence="1" key="1">
    <citation type="submission" date="2022-04" db="EMBL/GenBank/DDBJ databases">
        <title>Jade perch genome.</title>
        <authorList>
            <person name="Chao B."/>
        </authorList>
    </citation>
    <scope>NUCLEOTIDE SEQUENCE</scope>
    <source>
        <strain evidence="1">CB-2022</strain>
    </source>
</reference>
<dbReference type="Proteomes" id="UP000831701">
    <property type="component" value="Chromosome 3"/>
</dbReference>
<comment type="caution">
    <text evidence="1">The sequence shown here is derived from an EMBL/GenBank/DDBJ whole genome shotgun (WGS) entry which is preliminary data.</text>
</comment>